<proteinExistence type="inferred from homology"/>
<dbReference type="PROSITE" id="PS00189">
    <property type="entry name" value="LIPOYL"/>
    <property type="match status" value="1"/>
</dbReference>
<keyword evidence="4 6" id="KW-0450">Lipoyl</keyword>
<dbReference type="SUPFAM" id="SSF52777">
    <property type="entry name" value="CoA-dependent acyltransferases"/>
    <property type="match status" value="1"/>
</dbReference>
<gene>
    <name evidence="9" type="ORF">DDE18_04550</name>
</gene>
<evidence type="ECO:0000313" key="10">
    <source>
        <dbReference type="Proteomes" id="UP000246018"/>
    </source>
</evidence>
<keyword evidence="3 6" id="KW-0808">Transferase</keyword>
<dbReference type="CDD" id="cd06849">
    <property type="entry name" value="lipoyl_domain"/>
    <property type="match status" value="1"/>
</dbReference>
<dbReference type="GO" id="GO:0031405">
    <property type="term" value="F:lipoic acid binding"/>
    <property type="evidence" value="ECO:0007669"/>
    <property type="project" value="TreeGrafter"/>
</dbReference>
<dbReference type="FunFam" id="3.30.559.10:FF:000007">
    <property type="entry name" value="Dihydrolipoamide acetyltransferase component of pyruvate dehydrogenase complex"/>
    <property type="match status" value="1"/>
</dbReference>
<dbReference type="InterPro" id="IPR000089">
    <property type="entry name" value="Biotin_lipoyl"/>
</dbReference>
<evidence type="ECO:0000259" key="8">
    <source>
        <dbReference type="PROSITE" id="PS50968"/>
    </source>
</evidence>
<reference evidence="9 10" key="1">
    <citation type="submission" date="2018-04" db="EMBL/GenBank/DDBJ databases">
        <title>Genome of Nocardioides gansuensis WSJ-1.</title>
        <authorList>
            <person name="Wu S."/>
            <person name="Wang G."/>
        </authorList>
    </citation>
    <scope>NUCLEOTIDE SEQUENCE [LARGE SCALE GENOMIC DNA]</scope>
    <source>
        <strain evidence="9 10">WSJ-1</strain>
    </source>
</reference>
<feature type="region of interest" description="Disordered" evidence="7">
    <location>
        <begin position="153"/>
        <end position="178"/>
    </location>
</feature>
<organism evidence="9 10">
    <name type="scientific">Nocardioides gansuensis</name>
    <dbReference type="NCBI Taxonomy" id="2138300"/>
    <lineage>
        <taxon>Bacteria</taxon>
        <taxon>Bacillati</taxon>
        <taxon>Actinomycetota</taxon>
        <taxon>Actinomycetes</taxon>
        <taxon>Propionibacteriales</taxon>
        <taxon>Nocardioidaceae</taxon>
        <taxon>Nocardioides</taxon>
    </lineage>
</organism>
<dbReference type="GO" id="GO:0005737">
    <property type="term" value="C:cytoplasm"/>
    <property type="evidence" value="ECO:0007669"/>
    <property type="project" value="TreeGrafter"/>
</dbReference>
<evidence type="ECO:0000256" key="5">
    <source>
        <dbReference type="ARBA" id="ARBA00023315"/>
    </source>
</evidence>
<dbReference type="Gene3D" id="2.40.50.100">
    <property type="match status" value="1"/>
</dbReference>
<dbReference type="OrthoDB" id="9805770at2"/>
<dbReference type="EC" id="2.3.1.-" evidence="6"/>
<dbReference type="InterPro" id="IPR050743">
    <property type="entry name" value="2-oxoacid_DH_E2_comp"/>
</dbReference>
<dbReference type="EMBL" id="QDGZ01000002">
    <property type="protein sequence ID" value="PVG83605.1"/>
    <property type="molecule type" value="Genomic_DNA"/>
</dbReference>
<dbReference type="PANTHER" id="PTHR43178:SF5">
    <property type="entry name" value="LIPOAMIDE ACYLTRANSFERASE COMPONENT OF BRANCHED-CHAIN ALPHA-KETO ACID DEHYDROGENASE COMPLEX, MITOCHONDRIAL"/>
    <property type="match status" value="1"/>
</dbReference>
<feature type="compositionally biased region" description="Low complexity" evidence="7">
    <location>
        <begin position="102"/>
        <end position="112"/>
    </location>
</feature>
<dbReference type="Proteomes" id="UP000246018">
    <property type="component" value="Unassembled WGS sequence"/>
</dbReference>
<dbReference type="Pfam" id="PF00198">
    <property type="entry name" value="2-oxoacid_dh"/>
    <property type="match status" value="1"/>
</dbReference>
<keyword evidence="10" id="KW-1185">Reference proteome</keyword>
<keyword evidence="5 6" id="KW-0012">Acyltransferase</keyword>
<dbReference type="Gene3D" id="3.30.559.10">
    <property type="entry name" value="Chloramphenicol acetyltransferase-like domain"/>
    <property type="match status" value="1"/>
</dbReference>
<dbReference type="GO" id="GO:0016407">
    <property type="term" value="F:acetyltransferase activity"/>
    <property type="evidence" value="ECO:0007669"/>
    <property type="project" value="TreeGrafter"/>
</dbReference>
<dbReference type="PANTHER" id="PTHR43178">
    <property type="entry name" value="DIHYDROLIPOAMIDE ACETYLTRANSFERASE COMPONENT OF PYRUVATE DEHYDROGENASE COMPLEX"/>
    <property type="match status" value="1"/>
</dbReference>
<comment type="cofactor">
    <cofactor evidence="1 6">
        <name>(R)-lipoate</name>
        <dbReference type="ChEBI" id="CHEBI:83088"/>
    </cofactor>
</comment>
<accession>A0A2T8FD28</accession>
<feature type="compositionally biased region" description="Basic and acidic residues" evidence="7">
    <location>
        <begin position="153"/>
        <end position="163"/>
    </location>
</feature>
<comment type="caution">
    <text evidence="9">The sequence shown here is derived from an EMBL/GenBank/DDBJ whole genome shotgun (WGS) entry which is preliminary data.</text>
</comment>
<sequence length="408" mass="42762">MPDVEVFRLPDVGEGLTEADVVTWHVKVGDAVAINDALVDVETAKSVVELPSPYAGVVLELHVGEGDTVPVGHPLISIAAAATPGQVAPPAVVPGSEGAVVPTAGEPAAAEEAAAEEVPAEKVPAEKAPKGPLILVGTGPKEAVPRRVHLRRPEGEPFDRHPPGENAALPTGQTATDAAETRIPIKGVRKVTAETMVRSAFTAPHASMWTTVDVTASVRLVERLKRDREWSGVRVSPLLVTARTVALAVREVPDINASWDDATQEIVVRRDLNLGIAAATPRGLMVPNIKGAGSMSLRELAMGLDDVVQRARAGALEPADMRGGTLTLTNVGTFGVEGATPILNPPEAAIIALGAIQQRPWVVDGQVEVRDVMTLSISIDHRLVDGELGATFLRKVAMLLHDPGLALL</sequence>
<comment type="similarity">
    <text evidence="2 6">Belongs to the 2-oxoacid dehydrogenase family.</text>
</comment>
<dbReference type="InterPro" id="IPR023213">
    <property type="entry name" value="CAT-like_dom_sf"/>
</dbReference>
<protein>
    <recommendedName>
        <fullName evidence="6">Dihydrolipoamide acetyltransferase component of pyruvate dehydrogenase complex</fullName>
        <ecNumber evidence="6">2.3.1.-</ecNumber>
    </recommendedName>
</protein>
<evidence type="ECO:0000256" key="4">
    <source>
        <dbReference type="ARBA" id="ARBA00022823"/>
    </source>
</evidence>
<evidence type="ECO:0000256" key="7">
    <source>
        <dbReference type="SAM" id="MobiDB-lite"/>
    </source>
</evidence>
<dbReference type="Pfam" id="PF00364">
    <property type="entry name" value="Biotin_lipoyl"/>
    <property type="match status" value="1"/>
</dbReference>
<dbReference type="SUPFAM" id="SSF51230">
    <property type="entry name" value="Single hybrid motif"/>
    <property type="match status" value="1"/>
</dbReference>
<evidence type="ECO:0000313" key="9">
    <source>
        <dbReference type="EMBL" id="PVG83605.1"/>
    </source>
</evidence>
<dbReference type="RefSeq" id="WP_116571079.1">
    <property type="nucleotide sequence ID" value="NZ_QDGZ01000002.1"/>
</dbReference>
<dbReference type="InterPro" id="IPR011053">
    <property type="entry name" value="Single_hybrid_motif"/>
</dbReference>
<dbReference type="InterPro" id="IPR003016">
    <property type="entry name" value="2-oxoA_DH_lipoyl-BS"/>
</dbReference>
<feature type="domain" description="Lipoyl-binding" evidence="8">
    <location>
        <begin position="4"/>
        <end position="79"/>
    </location>
</feature>
<dbReference type="InterPro" id="IPR001078">
    <property type="entry name" value="2-oxoacid_DH_actylTfrase"/>
</dbReference>
<evidence type="ECO:0000256" key="1">
    <source>
        <dbReference type="ARBA" id="ARBA00001938"/>
    </source>
</evidence>
<evidence type="ECO:0000256" key="3">
    <source>
        <dbReference type="ARBA" id="ARBA00022679"/>
    </source>
</evidence>
<name>A0A2T8FD28_9ACTN</name>
<evidence type="ECO:0000256" key="6">
    <source>
        <dbReference type="RuleBase" id="RU003423"/>
    </source>
</evidence>
<evidence type="ECO:0000256" key="2">
    <source>
        <dbReference type="ARBA" id="ARBA00007317"/>
    </source>
</evidence>
<feature type="region of interest" description="Disordered" evidence="7">
    <location>
        <begin position="102"/>
        <end position="124"/>
    </location>
</feature>
<dbReference type="AlphaFoldDB" id="A0A2T8FD28"/>
<dbReference type="PROSITE" id="PS50968">
    <property type="entry name" value="BIOTINYL_LIPOYL"/>
    <property type="match status" value="1"/>
</dbReference>